<dbReference type="PANTHER" id="PTHR35176:SF6">
    <property type="entry name" value="HEME OXYGENASE HI_0854-RELATED"/>
    <property type="match status" value="1"/>
</dbReference>
<evidence type="ECO:0000313" key="4">
    <source>
        <dbReference type="Proteomes" id="UP000295818"/>
    </source>
</evidence>
<dbReference type="Pfam" id="PF01243">
    <property type="entry name" value="PNPOx_N"/>
    <property type="match status" value="1"/>
</dbReference>
<evidence type="ECO:0000256" key="1">
    <source>
        <dbReference type="ARBA" id="ARBA00023002"/>
    </source>
</evidence>
<organism evidence="3 4">
    <name type="scientific">Kribbella orskensis</name>
    <dbReference type="NCBI Taxonomy" id="2512216"/>
    <lineage>
        <taxon>Bacteria</taxon>
        <taxon>Bacillati</taxon>
        <taxon>Actinomycetota</taxon>
        <taxon>Actinomycetes</taxon>
        <taxon>Propionibacteriales</taxon>
        <taxon>Kribbellaceae</taxon>
        <taxon>Kribbella</taxon>
    </lineage>
</organism>
<keyword evidence="4" id="KW-1185">Reference proteome</keyword>
<dbReference type="EMBL" id="SLWM01000003">
    <property type="protein sequence ID" value="TCO27956.1"/>
    <property type="molecule type" value="Genomic_DNA"/>
</dbReference>
<feature type="domain" description="Pyridoxamine 5'-phosphate oxidase N-terminal" evidence="2">
    <location>
        <begin position="29"/>
        <end position="129"/>
    </location>
</feature>
<evidence type="ECO:0000259" key="2">
    <source>
        <dbReference type="Pfam" id="PF01243"/>
    </source>
</evidence>
<name>A0ABY2BRH3_9ACTN</name>
<dbReference type="Gene3D" id="2.30.110.10">
    <property type="entry name" value="Electron Transport, Fmn-binding Protein, Chain A"/>
    <property type="match status" value="1"/>
</dbReference>
<sequence>MRAGGELMVSGSESAGDFVDENRRRLSREESVALLSRPLVGVFSSLSEAGWIHSVPVHFLYVDDEIRVLVGADAVKTRNVARTGQATLCVEVTEGPVRSFVSVSGSVAVRRPPLMEDLVALDQRYSRTDFASGWDDAAFAAAAMLSLRPQRWIA</sequence>
<accession>A0ABY2BRH3</accession>
<dbReference type="InterPro" id="IPR012349">
    <property type="entry name" value="Split_barrel_FMN-bd"/>
</dbReference>
<dbReference type="InterPro" id="IPR052019">
    <property type="entry name" value="F420H2_bilvrd_red/Heme_oxyg"/>
</dbReference>
<comment type="caution">
    <text evidence="3">The sequence shown here is derived from an EMBL/GenBank/DDBJ whole genome shotgun (WGS) entry which is preliminary data.</text>
</comment>
<keyword evidence="1" id="KW-0560">Oxidoreductase</keyword>
<dbReference type="PANTHER" id="PTHR35176">
    <property type="entry name" value="HEME OXYGENASE HI_0854-RELATED"/>
    <property type="match status" value="1"/>
</dbReference>
<dbReference type="SUPFAM" id="SSF50475">
    <property type="entry name" value="FMN-binding split barrel"/>
    <property type="match status" value="1"/>
</dbReference>
<gene>
    <name evidence="3" type="ORF">EV644_103660</name>
</gene>
<reference evidence="3 4" key="1">
    <citation type="journal article" date="2015" name="Stand. Genomic Sci.">
        <title>Genomic Encyclopedia of Bacterial and Archaeal Type Strains, Phase III: the genomes of soil and plant-associated and newly described type strains.</title>
        <authorList>
            <person name="Whitman W.B."/>
            <person name="Woyke T."/>
            <person name="Klenk H.P."/>
            <person name="Zhou Y."/>
            <person name="Lilburn T.G."/>
            <person name="Beck B.J."/>
            <person name="De Vos P."/>
            <person name="Vandamme P."/>
            <person name="Eisen J.A."/>
            <person name="Garrity G."/>
            <person name="Hugenholtz P."/>
            <person name="Kyrpides N.C."/>
        </authorList>
    </citation>
    <scope>NUCLEOTIDE SEQUENCE [LARGE SCALE GENOMIC DNA]</scope>
    <source>
        <strain evidence="3 4">VKM Ac-2538</strain>
    </source>
</reference>
<dbReference type="InterPro" id="IPR011576">
    <property type="entry name" value="Pyridox_Oxase_N"/>
</dbReference>
<protein>
    <submittedName>
        <fullName evidence="3">Pyridoxamine 5'-phosphate oxidase</fullName>
    </submittedName>
</protein>
<proteinExistence type="predicted"/>
<evidence type="ECO:0000313" key="3">
    <source>
        <dbReference type="EMBL" id="TCO27956.1"/>
    </source>
</evidence>
<dbReference type="Proteomes" id="UP000295818">
    <property type="component" value="Unassembled WGS sequence"/>
</dbReference>